<evidence type="ECO:0000313" key="5">
    <source>
        <dbReference type="Proteomes" id="UP000182334"/>
    </source>
</evidence>
<dbReference type="CDD" id="cd05233">
    <property type="entry name" value="SDR_c"/>
    <property type="match status" value="1"/>
</dbReference>
<dbReference type="OrthoDB" id="417891at2759"/>
<dbReference type="SUPFAM" id="SSF51735">
    <property type="entry name" value="NAD(P)-binding Rossmann-fold domains"/>
    <property type="match status" value="1"/>
</dbReference>
<dbReference type="STRING" id="45354.A0A1L0CTJ0"/>
<dbReference type="PRINTS" id="PR00080">
    <property type="entry name" value="SDRFAMILY"/>
</dbReference>
<sequence>MLSGRNIFITGASRGIGLALSNKLALLGSTITMVARNEDLLVDNIRKLPTSKDQQHKYVSYDLMSLARGVKPNNHGFLVENLEKANILINCAGLATYKLMPKLTDDGILDVVDLNLVAPILLSKMAIPSMLKQGKRTPVPSILNISSLLSATGTAVSGTSAYAALKAGLLGLTEALAKELNGKIRVNAVLPALVPETDMGKNASANLPTVSLLDVVDTCVKVLEDESVNGKFVPADGGKFRTLN</sequence>
<dbReference type="AlphaFoldDB" id="A0A1L0CTJ0"/>
<keyword evidence="5" id="KW-1185">Reference proteome</keyword>
<reference evidence="4 5" key="1">
    <citation type="submission" date="2016-10" db="EMBL/GenBank/DDBJ databases">
        <authorList>
            <person name="de Groot N.N."/>
        </authorList>
    </citation>
    <scope>NUCLEOTIDE SEQUENCE [LARGE SCALE GENOMIC DNA]</scope>
    <source>
        <strain evidence="4 5">CBS 141442</strain>
    </source>
</reference>
<dbReference type="Pfam" id="PF00106">
    <property type="entry name" value="adh_short"/>
    <property type="match status" value="1"/>
</dbReference>
<dbReference type="GO" id="GO:0048038">
    <property type="term" value="F:quinone binding"/>
    <property type="evidence" value="ECO:0007669"/>
    <property type="project" value="TreeGrafter"/>
</dbReference>
<protein>
    <submittedName>
        <fullName evidence="4">CIC11C00000005763</fullName>
    </submittedName>
</protein>
<accession>A0A1L0CTJ0</accession>
<dbReference type="InterPro" id="IPR002347">
    <property type="entry name" value="SDR_fam"/>
</dbReference>
<keyword evidence="2" id="KW-0560">Oxidoreductase</keyword>
<evidence type="ECO:0000313" key="4">
    <source>
        <dbReference type="EMBL" id="SGZ46816.1"/>
    </source>
</evidence>
<organism evidence="4 5">
    <name type="scientific">Sungouiella intermedia</name>
    <dbReference type="NCBI Taxonomy" id="45354"/>
    <lineage>
        <taxon>Eukaryota</taxon>
        <taxon>Fungi</taxon>
        <taxon>Dikarya</taxon>
        <taxon>Ascomycota</taxon>
        <taxon>Saccharomycotina</taxon>
        <taxon>Pichiomycetes</taxon>
        <taxon>Metschnikowiaceae</taxon>
        <taxon>Sungouiella</taxon>
    </lineage>
</organism>
<evidence type="ECO:0000256" key="3">
    <source>
        <dbReference type="RuleBase" id="RU000363"/>
    </source>
</evidence>
<dbReference type="GO" id="GO:0016616">
    <property type="term" value="F:oxidoreductase activity, acting on the CH-OH group of donors, NAD or NADP as acceptor"/>
    <property type="evidence" value="ECO:0007669"/>
    <property type="project" value="TreeGrafter"/>
</dbReference>
<dbReference type="Gene3D" id="3.40.50.720">
    <property type="entry name" value="NAD(P)-binding Rossmann-like Domain"/>
    <property type="match status" value="1"/>
</dbReference>
<evidence type="ECO:0000256" key="2">
    <source>
        <dbReference type="ARBA" id="ARBA00023002"/>
    </source>
</evidence>
<dbReference type="GO" id="GO:0006633">
    <property type="term" value="P:fatty acid biosynthetic process"/>
    <property type="evidence" value="ECO:0007669"/>
    <property type="project" value="TreeGrafter"/>
</dbReference>
<dbReference type="PRINTS" id="PR00081">
    <property type="entry name" value="GDHRDH"/>
</dbReference>
<dbReference type="InterPro" id="IPR036291">
    <property type="entry name" value="NAD(P)-bd_dom_sf"/>
</dbReference>
<dbReference type="Proteomes" id="UP000182334">
    <property type="component" value="Chromosome I"/>
</dbReference>
<evidence type="ECO:0000256" key="1">
    <source>
        <dbReference type="ARBA" id="ARBA00006484"/>
    </source>
</evidence>
<dbReference type="PANTHER" id="PTHR42760:SF133">
    <property type="entry name" value="3-OXOACYL-[ACYL-CARRIER-PROTEIN] REDUCTASE"/>
    <property type="match status" value="1"/>
</dbReference>
<proteinExistence type="inferred from homology"/>
<dbReference type="EMBL" id="LT635756">
    <property type="protein sequence ID" value="SGZ46816.1"/>
    <property type="molecule type" value="Genomic_DNA"/>
</dbReference>
<dbReference type="PANTHER" id="PTHR42760">
    <property type="entry name" value="SHORT-CHAIN DEHYDROGENASES/REDUCTASES FAMILY MEMBER"/>
    <property type="match status" value="1"/>
</dbReference>
<gene>
    <name evidence="4" type="ORF">SAMEA4029010_CIC11G00000005763</name>
</gene>
<comment type="similarity">
    <text evidence="1 3">Belongs to the short-chain dehydrogenases/reductases (SDR) family.</text>
</comment>
<name>A0A1L0CTJ0_9ASCO</name>